<dbReference type="EMBL" id="JAMKOV010000002">
    <property type="protein sequence ID" value="KAI8043786.1"/>
    <property type="molecule type" value="Genomic_DNA"/>
</dbReference>
<evidence type="ECO:0000313" key="2">
    <source>
        <dbReference type="Proteomes" id="UP001059596"/>
    </source>
</evidence>
<protein>
    <submittedName>
        <fullName evidence="1">Uncharacterized protein</fullName>
    </submittedName>
</protein>
<feature type="non-terminal residue" evidence="1">
    <location>
        <position position="125"/>
    </location>
</feature>
<accession>A0A9P9YVE5</accession>
<feature type="non-terminal residue" evidence="1">
    <location>
        <position position="1"/>
    </location>
</feature>
<gene>
    <name evidence="1" type="ORF">M5D96_005124</name>
</gene>
<proteinExistence type="predicted"/>
<name>A0A9P9YVE5_9MUSC</name>
<evidence type="ECO:0000313" key="1">
    <source>
        <dbReference type="EMBL" id="KAI8043786.1"/>
    </source>
</evidence>
<keyword evidence="2" id="KW-1185">Reference proteome</keyword>
<comment type="caution">
    <text evidence="1">The sequence shown here is derived from an EMBL/GenBank/DDBJ whole genome shotgun (WGS) entry which is preliminary data.</text>
</comment>
<organism evidence="1 2">
    <name type="scientific">Drosophila gunungcola</name>
    <name type="common">fruit fly</name>
    <dbReference type="NCBI Taxonomy" id="103775"/>
    <lineage>
        <taxon>Eukaryota</taxon>
        <taxon>Metazoa</taxon>
        <taxon>Ecdysozoa</taxon>
        <taxon>Arthropoda</taxon>
        <taxon>Hexapoda</taxon>
        <taxon>Insecta</taxon>
        <taxon>Pterygota</taxon>
        <taxon>Neoptera</taxon>
        <taxon>Endopterygota</taxon>
        <taxon>Diptera</taxon>
        <taxon>Brachycera</taxon>
        <taxon>Muscomorpha</taxon>
        <taxon>Ephydroidea</taxon>
        <taxon>Drosophilidae</taxon>
        <taxon>Drosophila</taxon>
        <taxon>Sophophora</taxon>
    </lineage>
</organism>
<dbReference type="Proteomes" id="UP001059596">
    <property type="component" value="Unassembled WGS sequence"/>
</dbReference>
<dbReference type="AlphaFoldDB" id="A0A9P9YVE5"/>
<sequence>NTSILWSAPRRSSRFQKVFGRLNGCRFSHLSSLDGGSRNLAPPWHPVQCDSFRCLNASPNMLISITLSLRDPTVPKVATAMIKNPMAMRNAGGVDKCTSTNRWRCLMLWKLPRRTLLEKLQSAME</sequence>
<reference evidence="1" key="1">
    <citation type="journal article" date="2023" name="Genome Biol. Evol.">
        <title>Long-read-based Genome Assembly of Drosophila gunungcola Reveals Fewer Chemosensory Genes in Flower-breeding Species.</title>
        <authorList>
            <person name="Negi A."/>
            <person name="Liao B.Y."/>
            <person name="Yeh S.D."/>
        </authorList>
    </citation>
    <scope>NUCLEOTIDE SEQUENCE</scope>
    <source>
        <strain evidence="1">Sukarami</strain>
    </source>
</reference>